<gene>
    <name evidence="2" type="ORF">KSP39_PZI024001</name>
</gene>
<organism evidence="2 3">
    <name type="scientific">Platanthera zijinensis</name>
    <dbReference type="NCBI Taxonomy" id="2320716"/>
    <lineage>
        <taxon>Eukaryota</taxon>
        <taxon>Viridiplantae</taxon>
        <taxon>Streptophyta</taxon>
        <taxon>Embryophyta</taxon>
        <taxon>Tracheophyta</taxon>
        <taxon>Spermatophyta</taxon>
        <taxon>Magnoliopsida</taxon>
        <taxon>Liliopsida</taxon>
        <taxon>Asparagales</taxon>
        <taxon>Orchidaceae</taxon>
        <taxon>Orchidoideae</taxon>
        <taxon>Orchideae</taxon>
        <taxon>Orchidinae</taxon>
        <taxon>Platanthera</taxon>
    </lineage>
</organism>
<evidence type="ECO:0000313" key="3">
    <source>
        <dbReference type="Proteomes" id="UP001418222"/>
    </source>
</evidence>
<accession>A0AAP0ASB0</accession>
<evidence type="ECO:0000313" key="2">
    <source>
        <dbReference type="EMBL" id="KAK8913658.1"/>
    </source>
</evidence>
<evidence type="ECO:0000256" key="1">
    <source>
        <dbReference type="SAM" id="MobiDB-lite"/>
    </source>
</evidence>
<feature type="region of interest" description="Disordered" evidence="1">
    <location>
        <begin position="1"/>
        <end position="25"/>
    </location>
</feature>
<dbReference type="EMBL" id="JBBWWQ010000021">
    <property type="protein sequence ID" value="KAK8913658.1"/>
    <property type="molecule type" value="Genomic_DNA"/>
</dbReference>
<name>A0AAP0ASB0_9ASPA</name>
<proteinExistence type="predicted"/>
<dbReference type="Proteomes" id="UP001418222">
    <property type="component" value="Unassembled WGS sequence"/>
</dbReference>
<sequence length="146" mass="16178">MATIGDGGCGFNHGASESKPEPELISEEDLAWVDSCLVAGPELPLENWVSFKEALVDSITDFSASYDENNAAGMDEDGEENGEQMEIDKEPEIAIGDAMGLWEVEITVSTENEFDTELKWWDLLEEENAQELNTELKWLDTNDDGN</sequence>
<feature type="compositionally biased region" description="Gly residues" evidence="1">
    <location>
        <begin position="1"/>
        <end position="11"/>
    </location>
</feature>
<protein>
    <submittedName>
        <fullName evidence="2">Uncharacterized protein</fullName>
    </submittedName>
</protein>
<dbReference type="AlphaFoldDB" id="A0AAP0ASB0"/>
<keyword evidence="3" id="KW-1185">Reference proteome</keyword>
<reference evidence="2 3" key="1">
    <citation type="journal article" date="2022" name="Nat. Plants">
        <title>Genomes of leafy and leafless Platanthera orchids illuminate the evolution of mycoheterotrophy.</title>
        <authorList>
            <person name="Li M.H."/>
            <person name="Liu K.W."/>
            <person name="Li Z."/>
            <person name="Lu H.C."/>
            <person name="Ye Q.L."/>
            <person name="Zhang D."/>
            <person name="Wang J.Y."/>
            <person name="Li Y.F."/>
            <person name="Zhong Z.M."/>
            <person name="Liu X."/>
            <person name="Yu X."/>
            <person name="Liu D.K."/>
            <person name="Tu X.D."/>
            <person name="Liu B."/>
            <person name="Hao Y."/>
            <person name="Liao X.Y."/>
            <person name="Jiang Y.T."/>
            <person name="Sun W.H."/>
            <person name="Chen J."/>
            <person name="Chen Y.Q."/>
            <person name="Ai Y."/>
            <person name="Zhai J.W."/>
            <person name="Wu S.S."/>
            <person name="Zhou Z."/>
            <person name="Hsiao Y.Y."/>
            <person name="Wu W.L."/>
            <person name="Chen Y.Y."/>
            <person name="Lin Y.F."/>
            <person name="Hsu J.L."/>
            <person name="Li C.Y."/>
            <person name="Wang Z.W."/>
            <person name="Zhao X."/>
            <person name="Zhong W.Y."/>
            <person name="Ma X.K."/>
            <person name="Ma L."/>
            <person name="Huang J."/>
            <person name="Chen G.Z."/>
            <person name="Huang M.Z."/>
            <person name="Huang L."/>
            <person name="Peng D.H."/>
            <person name="Luo Y.B."/>
            <person name="Zou S.Q."/>
            <person name="Chen S.P."/>
            <person name="Lan S."/>
            <person name="Tsai W.C."/>
            <person name="Van de Peer Y."/>
            <person name="Liu Z.J."/>
        </authorList>
    </citation>
    <scope>NUCLEOTIDE SEQUENCE [LARGE SCALE GENOMIC DNA]</scope>
    <source>
        <strain evidence="2">Lor287</strain>
    </source>
</reference>
<comment type="caution">
    <text evidence="2">The sequence shown here is derived from an EMBL/GenBank/DDBJ whole genome shotgun (WGS) entry which is preliminary data.</text>
</comment>
<dbReference type="PANTHER" id="PTHR36388:SF1">
    <property type="entry name" value="OS02G0469000 PROTEIN"/>
    <property type="match status" value="1"/>
</dbReference>
<dbReference type="PANTHER" id="PTHR36388">
    <property type="entry name" value="OS02G0469000 PROTEIN"/>
    <property type="match status" value="1"/>
</dbReference>